<keyword evidence="1" id="KW-1133">Transmembrane helix</keyword>
<evidence type="ECO:0000313" key="2">
    <source>
        <dbReference type="EMBL" id="ARW66817.1"/>
    </source>
</evidence>
<proteinExistence type="predicted"/>
<keyword evidence="1" id="KW-0472">Membrane</keyword>
<organism evidence="2">
    <name type="scientific">Dipterosiphonia australica</name>
    <dbReference type="NCBI Taxonomy" id="2007208"/>
    <lineage>
        <taxon>Eukaryota</taxon>
        <taxon>Rhodophyta</taxon>
        <taxon>Florideophyceae</taxon>
        <taxon>Rhodymeniophycidae</taxon>
        <taxon>Ceramiales</taxon>
        <taxon>Rhodomelaceae</taxon>
        <taxon>Herposiphonieae</taxon>
        <taxon>Dipterosiphonia</taxon>
    </lineage>
</organism>
<name>A0A1Z1ML48_9FLOR</name>
<dbReference type="EMBL" id="MF101444">
    <property type="protein sequence ID" value="ARW66817.1"/>
    <property type="molecule type" value="Genomic_DNA"/>
</dbReference>
<feature type="transmembrane region" description="Helical" evidence="1">
    <location>
        <begin position="97"/>
        <end position="118"/>
    </location>
</feature>
<dbReference type="GeneID" id="33360029"/>
<feature type="transmembrane region" description="Helical" evidence="1">
    <location>
        <begin position="48"/>
        <end position="66"/>
    </location>
</feature>
<dbReference type="AlphaFoldDB" id="A0A1Z1ML48"/>
<keyword evidence="2" id="KW-0934">Plastid</keyword>
<dbReference type="RefSeq" id="YP_009397631.1">
    <property type="nucleotide sequence ID" value="NC_035288.1"/>
</dbReference>
<evidence type="ECO:0000256" key="1">
    <source>
        <dbReference type="SAM" id="Phobius"/>
    </source>
</evidence>
<feature type="transmembrane region" description="Helical" evidence="1">
    <location>
        <begin position="24"/>
        <end position="42"/>
    </location>
</feature>
<reference evidence="2" key="1">
    <citation type="journal article" date="2017" name="J. Phycol.">
        <title>Analysis of chloroplast genomes and a supermatrix inform reclassification of the Rhodomelaceae (Rhodophyta).</title>
        <authorList>
            <person name="Diaz-Tapia P."/>
            <person name="Maggs C.A."/>
            <person name="West J.A."/>
            <person name="Verbruggen H."/>
        </authorList>
    </citation>
    <scope>NUCLEOTIDE SEQUENCE</scope>
    <source>
        <strain evidence="2">PD1107</strain>
    </source>
</reference>
<accession>A0A1Z1ML48</accession>
<geneLocation type="chloroplast" evidence="2"/>
<feature type="transmembrane region" description="Helical" evidence="1">
    <location>
        <begin position="73"/>
        <end position="91"/>
    </location>
</feature>
<gene>
    <name evidence="2" type="primary">ConsOrf4</name>
</gene>
<keyword evidence="2" id="KW-0150">Chloroplast</keyword>
<sequence length="265" mass="31677">MYFLQDISSNNYIKMTTKVLRKQYSNITILFLTIFFVALPHISLKILVILLLTIELSYLLIFKSFYLKKTFKVIVKGLFFSIYTIILNHSIDEEYLHSNILLSNILCIYYLKLVIFFYQQKCICNLYFYCALYKIPQYLKKIAILHTINTLCLFKVSNFLRSHMIIKSLLRFYSLFNIISTNKYNRNLTNIFFSGQILEKIIDSIQNLYLGIKIKNFNSQKNLLAYSFWYSKTLLVNLLEYQSNFNTILWIKQINNKLNKKVYLE</sequence>
<keyword evidence="1" id="KW-0812">Transmembrane</keyword>
<protein>
    <submittedName>
        <fullName evidence="2">Uncharacterized protein</fullName>
    </submittedName>
</protein>